<dbReference type="AlphaFoldDB" id="A0A8H6Y662"/>
<dbReference type="OrthoDB" id="2757422at2759"/>
<sequence>MASFSAYSKVSWLRDPPVFADMLAFPQPEDAETLDGCPVLHLDDSAADTMYFLKALFDYEFFAPYPAKTDFDAIHGVLRLGTKYRVEPLRRRALQHLSSAHPTSLAAWDALCAASPAASTSTTSSHRGASVGFSGGLEPVGGGGVGVGVGAVVAAYAGPSFDPAHLELPILTLARAARAPWVLPTAFLRAAAALTSGTLTSLDILEGIDYTGVHVELERGDKVLLLEAGGVLLGEGTSELLGFLWSPTVCPGCVHAQPGASTSAASASSSASATAGNGPNTAGTSAPGVMNPCTANRLAMRVAAERWRSDALLPIARVLVGVGAEKGKHGRGKVGRTRWTKMRRGEADGDADVEEGGRAIWGEEDFARLSVCAPCLAYMKTDWATRRTRFWERLPTLFGLQQWGELERRRGEEMGWRL</sequence>
<evidence type="ECO:0000313" key="3">
    <source>
        <dbReference type="Proteomes" id="UP000620124"/>
    </source>
</evidence>
<evidence type="ECO:0008006" key="4">
    <source>
        <dbReference type="Google" id="ProtNLM"/>
    </source>
</evidence>
<gene>
    <name evidence="2" type="ORF">MVEN_01086000</name>
</gene>
<name>A0A8H6Y662_9AGAR</name>
<dbReference type="Proteomes" id="UP000620124">
    <property type="component" value="Unassembled WGS sequence"/>
</dbReference>
<feature type="region of interest" description="Disordered" evidence="1">
    <location>
        <begin position="269"/>
        <end position="289"/>
    </location>
</feature>
<protein>
    <recommendedName>
        <fullName evidence="4">BTB domain-containing protein</fullName>
    </recommendedName>
</protein>
<keyword evidence="3" id="KW-1185">Reference proteome</keyword>
<evidence type="ECO:0000313" key="2">
    <source>
        <dbReference type="EMBL" id="KAF7353993.1"/>
    </source>
</evidence>
<accession>A0A8H6Y662</accession>
<organism evidence="2 3">
    <name type="scientific">Mycena venus</name>
    <dbReference type="NCBI Taxonomy" id="2733690"/>
    <lineage>
        <taxon>Eukaryota</taxon>
        <taxon>Fungi</taxon>
        <taxon>Dikarya</taxon>
        <taxon>Basidiomycota</taxon>
        <taxon>Agaricomycotina</taxon>
        <taxon>Agaricomycetes</taxon>
        <taxon>Agaricomycetidae</taxon>
        <taxon>Agaricales</taxon>
        <taxon>Marasmiineae</taxon>
        <taxon>Mycenaceae</taxon>
        <taxon>Mycena</taxon>
    </lineage>
</organism>
<proteinExistence type="predicted"/>
<dbReference type="EMBL" id="JACAZI010000008">
    <property type="protein sequence ID" value="KAF7353993.1"/>
    <property type="molecule type" value="Genomic_DNA"/>
</dbReference>
<reference evidence="2" key="1">
    <citation type="submission" date="2020-05" db="EMBL/GenBank/DDBJ databases">
        <title>Mycena genomes resolve the evolution of fungal bioluminescence.</title>
        <authorList>
            <person name="Tsai I.J."/>
        </authorList>
    </citation>
    <scope>NUCLEOTIDE SEQUENCE</scope>
    <source>
        <strain evidence="2">CCC161011</strain>
    </source>
</reference>
<evidence type="ECO:0000256" key="1">
    <source>
        <dbReference type="SAM" id="MobiDB-lite"/>
    </source>
</evidence>
<comment type="caution">
    <text evidence="2">The sequence shown here is derived from an EMBL/GenBank/DDBJ whole genome shotgun (WGS) entry which is preliminary data.</text>
</comment>